<dbReference type="EMBL" id="BSBI01000010">
    <property type="protein sequence ID" value="GLF97315.1"/>
    <property type="molecule type" value="Genomic_DNA"/>
</dbReference>
<evidence type="ECO:0000256" key="1">
    <source>
        <dbReference type="SAM" id="MobiDB-lite"/>
    </source>
</evidence>
<evidence type="ECO:0008006" key="4">
    <source>
        <dbReference type="Google" id="ProtNLM"/>
    </source>
</evidence>
<name>A0ABQ5P430_9ACTN</name>
<feature type="region of interest" description="Disordered" evidence="1">
    <location>
        <begin position="1"/>
        <end position="69"/>
    </location>
</feature>
<sequence>MFGKKKASPTVKAVKAQASRETDGPVTPADTQQAAHRNALLKELPTDLRRQERKDRVQMRAEDRRNGPA</sequence>
<accession>A0ABQ5P430</accession>
<gene>
    <name evidence="2" type="ORF">SYYSPA8_23480</name>
</gene>
<feature type="compositionally biased region" description="Basic and acidic residues" evidence="1">
    <location>
        <begin position="44"/>
        <end position="69"/>
    </location>
</feature>
<organism evidence="2 3">
    <name type="scientific">Streptomyces yaizuensis</name>
    <dbReference type="NCBI Taxonomy" id="2989713"/>
    <lineage>
        <taxon>Bacteria</taxon>
        <taxon>Bacillati</taxon>
        <taxon>Actinomycetota</taxon>
        <taxon>Actinomycetes</taxon>
        <taxon>Kitasatosporales</taxon>
        <taxon>Streptomycetaceae</taxon>
        <taxon>Streptomyces</taxon>
    </lineage>
</organism>
<dbReference type="RefSeq" id="WP_323449316.1">
    <property type="nucleotide sequence ID" value="NZ_BSBI01000010.1"/>
</dbReference>
<proteinExistence type="predicted"/>
<keyword evidence="3" id="KW-1185">Reference proteome</keyword>
<reference evidence="2 3" key="1">
    <citation type="submission" date="2022-10" db="EMBL/GenBank/DDBJ databases">
        <title>Draft genome sequence of Streptomyces sp. YSPA8.</title>
        <authorList>
            <person name="Moriuchi R."/>
            <person name="Dohra H."/>
            <person name="Yamamura H."/>
            <person name="Kodani S."/>
        </authorList>
    </citation>
    <scope>NUCLEOTIDE SEQUENCE [LARGE SCALE GENOMIC DNA]</scope>
    <source>
        <strain evidence="2 3">YSPA8</strain>
    </source>
</reference>
<evidence type="ECO:0000313" key="3">
    <source>
        <dbReference type="Proteomes" id="UP001291653"/>
    </source>
</evidence>
<protein>
    <recommendedName>
        <fullName evidence="4">DUF3043 domain-containing protein</fullName>
    </recommendedName>
</protein>
<comment type="caution">
    <text evidence="2">The sequence shown here is derived from an EMBL/GenBank/DDBJ whole genome shotgun (WGS) entry which is preliminary data.</text>
</comment>
<evidence type="ECO:0000313" key="2">
    <source>
        <dbReference type="EMBL" id="GLF97315.1"/>
    </source>
</evidence>
<dbReference type="Proteomes" id="UP001291653">
    <property type="component" value="Unassembled WGS sequence"/>
</dbReference>